<gene>
    <name evidence="1" type="ORF">Celaphus_00011590</name>
</gene>
<dbReference type="AlphaFoldDB" id="A0A212DFK9"/>
<reference evidence="1 2" key="1">
    <citation type="journal article" date="2018" name="Mol. Genet. Genomics">
        <title>The red deer Cervus elaphus genome CerEla1.0: sequencing, annotating, genes, and chromosomes.</title>
        <authorList>
            <person name="Bana N.A."/>
            <person name="Nyiri A."/>
            <person name="Nagy J."/>
            <person name="Frank K."/>
            <person name="Nagy T."/>
            <person name="Steger V."/>
            <person name="Schiller M."/>
            <person name="Lakatos P."/>
            <person name="Sugar L."/>
            <person name="Horn P."/>
            <person name="Barta E."/>
            <person name="Orosz L."/>
        </authorList>
    </citation>
    <scope>NUCLEOTIDE SEQUENCE [LARGE SCALE GENOMIC DNA]</scope>
    <source>
        <strain evidence="1">Hungarian</strain>
    </source>
</reference>
<dbReference type="EMBL" id="MKHE01000003">
    <property type="protein sequence ID" value="OWK17045.1"/>
    <property type="molecule type" value="Genomic_DNA"/>
</dbReference>
<name>A0A212DFK9_CEREH</name>
<evidence type="ECO:0000313" key="1">
    <source>
        <dbReference type="EMBL" id="OWK17045.1"/>
    </source>
</evidence>
<accession>A0A212DFK9</accession>
<comment type="caution">
    <text evidence="1">The sequence shown here is derived from an EMBL/GenBank/DDBJ whole genome shotgun (WGS) entry which is preliminary data.</text>
</comment>
<evidence type="ECO:0000313" key="2">
    <source>
        <dbReference type="Proteomes" id="UP000242450"/>
    </source>
</evidence>
<organism evidence="1 2">
    <name type="scientific">Cervus elaphus hippelaphus</name>
    <name type="common">European red deer</name>
    <dbReference type="NCBI Taxonomy" id="46360"/>
    <lineage>
        <taxon>Eukaryota</taxon>
        <taxon>Metazoa</taxon>
        <taxon>Chordata</taxon>
        <taxon>Craniata</taxon>
        <taxon>Vertebrata</taxon>
        <taxon>Euteleostomi</taxon>
        <taxon>Mammalia</taxon>
        <taxon>Eutheria</taxon>
        <taxon>Laurasiatheria</taxon>
        <taxon>Artiodactyla</taxon>
        <taxon>Ruminantia</taxon>
        <taxon>Pecora</taxon>
        <taxon>Cervidae</taxon>
        <taxon>Cervinae</taxon>
        <taxon>Cervus</taxon>
    </lineage>
</organism>
<protein>
    <submittedName>
        <fullName evidence="1">Uncharacterized protein</fullName>
    </submittedName>
</protein>
<dbReference type="OrthoDB" id="10459216at2759"/>
<proteinExistence type="predicted"/>
<dbReference type="Proteomes" id="UP000242450">
    <property type="component" value="Chromosome 3"/>
</dbReference>
<sequence>MPSVRIATAIPTPSLCELGWSPKMLWDHPSLLQETSMPLTLVFRRLALLRCPLFSKNIFLELIPLLTLKRLAMF</sequence>
<keyword evidence="2" id="KW-1185">Reference proteome</keyword>